<organism evidence="1 2">
    <name type="scientific">Rhizophagus irregularis</name>
    <dbReference type="NCBI Taxonomy" id="588596"/>
    <lineage>
        <taxon>Eukaryota</taxon>
        <taxon>Fungi</taxon>
        <taxon>Fungi incertae sedis</taxon>
        <taxon>Mucoromycota</taxon>
        <taxon>Glomeromycotina</taxon>
        <taxon>Glomeromycetes</taxon>
        <taxon>Glomerales</taxon>
        <taxon>Glomeraceae</taxon>
        <taxon>Rhizophagus</taxon>
    </lineage>
</organism>
<reference evidence="1 2" key="2">
    <citation type="submission" date="2017-10" db="EMBL/GenBank/DDBJ databases">
        <title>Extensive intraspecific genome diversity in a model arbuscular mycorrhizal fungus.</title>
        <authorList>
            <person name="Chen E.C.H."/>
            <person name="Morin E."/>
            <person name="Baudet D."/>
            <person name="Noel J."/>
            <person name="Ndikumana S."/>
            <person name="Charron P."/>
            <person name="St-Onge C."/>
            <person name="Giorgi J."/>
            <person name="Grigoriev I.V."/>
            <person name="Roux C."/>
            <person name="Martin F.M."/>
            <person name="Corradi N."/>
        </authorList>
    </citation>
    <scope>NUCLEOTIDE SEQUENCE [LARGE SCALE GENOMIC DNA]</scope>
    <source>
        <strain evidence="1 2">C2</strain>
    </source>
</reference>
<proteinExistence type="predicted"/>
<dbReference type="EMBL" id="LLXL01001229">
    <property type="protein sequence ID" value="PKK65615.1"/>
    <property type="molecule type" value="Genomic_DNA"/>
</dbReference>
<gene>
    <name evidence="1" type="ORF">RhiirC2_785896</name>
</gene>
<protein>
    <submittedName>
        <fullName evidence="1">Uncharacterized protein</fullName>
    </submittedName>
</protein>
<name>A0A2N1MVG4_9GLOM</name>
<dbReference type="VEuPathDB" id="FungiDB:RhiirA1_402055"/>
<evidence type="ECO:0000313" key="1">
    <source>
        <dbReference type="EMBL" id="PKK65615.1"/>
    </source>
</evidence>
<dbReference type="AlphaFoldDB" id="A0A2N1MVG4"/>
<comment type="caution">
    <text evidence="1">The sequence shown here is derived from an EMBL/GenBank/DDBJ whole genome shotgun (WGS) entry which is preliminary data.</text>
</comment>
<reference evidence="1 2" key="1">
    <citation type="submission" date="2016-04" db="EMBL/GenBank/DDBJ databases">
        <title>Genome analyses suggest a sexual origin of heterokaryosis in a supposedly ancient asexual fungus.</title>
        <authorList>
            <person name="Ropars J."/>
            <person name="Sedzielewska K."/>
            <person name="Noel J."/>
            <person name="Charron P."/>
            <person name="Farinelli L."/>
            <person name="Marton T."/>
            <person name="Kruger M."/>
            <person name="Pelin A."/>
            <person name="Brachmann A."/>
            <person name="Corradi N."/>
        </authorList>
    </citation>
    <scope>NUCLEOTIDE SEQUENCE [LARGE SCALE GENOMIC DNA]</scope>
    <source>
        <strain evidence="1 2">C2</strain>
    </source>
</reference>
<accession>A0A2N1MVG4</accession>
<dbReference type="Proteomes" id="UP000233469">
    <property type="component" value="Unassembled WGS sequence"/>
</dbReference>
<evidence type="ECO:0000313" key="2">
    <source>
        <dbReference type="Proteomes" id="UP000233469"/>
    </source>
</evidence>
<sequence>MRLKKAQLILNISSCILLMEPNVTVPNKIPNNHAYNVMRKAYDYLFKFHPLSNNEEWDIPLIDPNIRNFVYQQAPKMHTKDKELIIRKVASMSIYGVLQLVNQDASDTFT</sequence>